<dbReference type="KEGG" id="kmn:HW532_12190"/>
<dbReference type="GO" id="GO:0015935">
    <property type="term" value="C:small ribosomal subunit"/>
    <property type="evidence" value="ECO:0007669"/>
    <property type="project" value="TreeGrafter"/>
</dbReference>
<dbReference type="GO" id="GO:0005829">
    <property type="term" value="C:cytosol"/>
    <property type="evidence" value="ECO:0007669"/>
    <property type="project" value="TreeGrafter"/>
</dbReference>
<gene>
    <name evidence="8 9" type="primary">rpsT</name>
    <name evidence="9" type="ORF">HW532_12190</name>
</gene>
<dbReference type="InterPro" id="IPR036510">
    <property type="entry name" value="Ribosomal_bS20_sf"/>
</dbReference>
<dbReference type="AlphaFoldDB" id="A0A7S8C4X2"/>
<dbReference type="GO" id="GO:0006412">
    <property type="term" value="P:translation"/>
    <property type="evidence" value="ECO:0007669"/>
    <property type="project" value="UniProtKB-UniRule"/>
</dbReference>
<protein>
    <recommendedName>
        <fullName evidence="7 8">Small ribosomal subunit protein bS20</fullName>
    </recommendedName>
</protein>
<dbReference type="Gene3D" id="1.20.58.110">
    <property type="entry name" value="Ribosomal protein S20"/>
    <property type="match status" value="1"/>
</dbReference>
<comment type="similarity">
    <text evidence="2 8">Belongs to the bacterial ribosomal protein bS20 family.</text>
</comment>
<dbReference type="NCBIfam" id="TIGR00029">
    <property type="entry name" value="S20"/>
    <property type="match status" value="1"/>
</dbReference>
<dbReference type="RefSeq" id="WP_213160749.1">
    <property type="nucleotide sequence ID" value="NZ_CP058214.1"/>
</dbReference>
<dbReference type="GO" id="GO:0070181">
    <property type="term" value="F:small ribosomal subunit rRNA binding"/>
    <property type="evidence" value="ECO:0007669"/>
    <property type="project" value="TreeGrafter"/>
</dbReference>
<keyword evidence="10" id="KW-1185">Reference proteome</keyword>
<accession>A0A7S8C4X2</accession>
<dbReference type="FunFam" id="1.20.58.110:FF:000001">
    <property type="entry name" value="30S ribosomal protein S20"/>
    <property type="match status" value="1"/>
</dbReference>
<keyword evidence="6 8" id="KW-0687">Ribonucleoprotein</keyword>
<comment type="function">
    <text evidence="1 8">Binds directly to 16S ribosomal RNA.</text>
</comment>
<sequence length="88" mass="9606">MANTRSAKKAVRTIARRTVANGARRSRMRTFIRKVEKAIEAGDKAAAQAALRLAEPEIARSGQVGVIHRNAAARTVSRLSRRIKALEA</sequence>
<dbReference type="PANTHER" id="PTHR33398:SF1">
    <property type="entry name" value="SMALL RIBOSOMAL SUBUNIT PROTEIN BS20C"/>
    <property type="match status" value="1"/>
</dbReference>
<evidence type="ECO:0000256" key="6">
    <source>
        <dbReference type="ARBA" id="ARBA00023274"/>
    </source>
</evidence>
<dbReference type="SUPFAM" id="SSF46992">
    <property type="entry name" value="Ribosomal protein S20"/>
    <property type="match status" value="1"/>
</dbReference>
<evidence type="ECO:0000313" key="9">
    <source>
        <dbReference type="EMBL" id="QPC43386.1"/>
    </source>
</evidence>
<dbReference type="EMBL" id="CP058214">
    <property type="protein sequence ID" value="QPC43386.1"/>
    <property type="molecule type" value="Genomic_DNA"/>
</dbReference>
<dbReference type="GO" id="GO:0003735">
    <property type="term" value="F:structural constituent of ribosome"/>
    <property type="evidence" value="ECO:0007669"/>
    <property type="project" value="InterPro"/>
</dbReference>
<evidence type="ECO:0000256" key="4">
    <source>
        <dbReference type="ARBA" id="ARBA00022884"/>
    </source>
</evidence>
<keyword evidence="4 8" id="KW-0694">RNA-binding</keyword>
<keyword evidence="5 8" id="KW-0689">Ribosomal protein</keyword>
<evidence type="ECO:0000256" key="8">
    <source>
        <dbReference type="HAMAP-Rule" id="MF_00500"/>
    </source>
</evidence>
<evidence type="ECO:0000256" key="1">
    <source>
        <dbReference type="ARBA" id="ARBA00003134"/>
    </source>
</evidence>
<evidence type="ECO:0000256" key="2">
    <source>
        <dbReference type="ARBA" id="ARBA00007634"/>
    </source>
</evidence>
<dbReference type="HAMAP" id="MF_00500">
    <property type="entry name" value="Ribosomal_bS20"/>
    <property type="match status" value="1"/>
</dbReference>
<dbReference type="PANTHER" id="PTHR33398">
    <property type="entry name" value="30S RIBOSOMAL PROTEIN S20"/>
    <property type="match status" value="1"/>
</dbReference>
<dbReference type="InterPro" id="IPR002583">
    <property type="entry name" value="Ribosomal_bS20"/>
</dbReference>
<proteinExistence type="inferred from homology"/>
<organism evidence="9 10">
    <name type="scientific">Kaustia mangrovi</name>
    <dbReference type="NCBI Taxonomy" id="2593653"/>
    <lineage>
        <taxon>Bacteria</taxon>
        <taxon>Pseudomonadati</taxon>
        <taxon>Pseudomonadota</taxon>
        <taxon>Alphaproteobacteria</taxon>
        <taxon>Hyphomicrobiales</taxon>
        <taxon>Parvibaculaceae</taxon>
        <taxon>Kaustia</taxon>
    </lineage>
</organism>
<evidence type="ECO:0000313" key="10">
    <source>
        <dbReference type="Proteomes" id="UP000593594"/>
    </source>
</evidence>
<name>A0A7S8C4X2_9HYPH</name>
<reference evidence="9 10" key="1">
    <citation type="submission" date="2020-06" db="EMBL/GenBank/DDBJ databases">
        <title>Genome sequence of 2 isolates from Red Sea Mangroves.</title>
        <authorList>
            <person name="Sefrji F."/>
            <person name="Michoud G."/>
            <person name="Merlino G."/>
            <person name="Daffonchio D."/>
        </authorList>
    </citation>
    <scope>NUCLEOTIDE SEQUENCE [LARGE SCALE GENOMIC DNA]</scope>
    <source>
        <strain evidence="9 10">R1DC25</strain>
    </source>
</reference>
<dbReference type="Pfam" id="PF01649">
    <property type="entry name" value="Ribosomal_S20p"/>
    <property type="match status" value="1"/>
</dbReference>
<evidence type="ECO:0000256" key="3">
    <source>
        <dbReference type="ARBA" id="ARBA00022730"/>
    </source>
</evidence>
<keyword evidence="3 8" id="KW-0699">rRNA-binding</keyword>
<evidence type="ECO:0000256" key="5">
    <source>
        <dbReference type="ARBA" id="ARBA00022980"/>
    </source>
</evidence>
<dbReference type="Proteomes" id="UP000593594">
    <property type="component" value="Chromosome"/>
</dbReference>
<evidence type="ECO:0000256" key="7">
    <source>
        <dbReference type="ARBA" id="ARBA00035136"/>
    </source>
</evidence>